<comment type="similarity">
    <text evidence="3">Belongs to the enoyl-CoA hydratase/isomerase family.</text>
</comment>
<evidence type="ECO:0000313" key="8">
    <source>
        <dbReference type="Proteomes" id="UP001337655"/>
    </source>
</evidence>
<dbReference type="RefSeq" id="XP_064661353.1">
    <property type="nucleotide sequence ID" value="XM_064800014.1"/>
</dbReference>
<dbReference type="AlphaFoldDB" id="A0AAV9PJY2"/>
<dbReference type="SUPFAM" id="SSF52096">
    <property type="entry name" value="ClpP/crotonase"/>
    <property type="match status" value="1"/>
</dbReference>
<keyword evidence="8" id="KW-1185">Reference proteome</keyword>
<dbReference type="Pfam" id="PF00378">
    <property type="entry name" value="ECH_1"/>
    <property type="match status" value="1"/>
</dbReference>
<sequence length="276" mass="30900">MADPVVTLEYRKNERGHIAIITLNNEKKLNAMNQDNYYTLSKYLREIADRPDVYITVLTGKGRFFSAGADVTVPRPRNASDTEDFYRQQLRSLMPGNLNTTQAFYTHPKILVIALNGPVIGLSAALTGFADFIYAAPHTYLLTPFSSLGLVAEGGASVGFVQRMGLPKANEALIMSKRMTCEELVHCGYINKVFDVKQGEHEKFLDMVLKEVDDRMGPHLVPDSLTKIKALIRKPYKETLDAQGVAEVYGGIDVFMKGIPQEEFRKIASKEKKHKL</sequence>
<reference evidence="7 8" key="1">
    <citation type="submission" date="2023-08" db="EMBL/GenBank/DDBJ databases">
        <title>Black Yeasts Isolated from many extreme environments.</title>
        <authorList>
            <person name="Coleine C."/>
            <person name="Stajich J.E."/>
            <person name="Selbmann L."/>
        </authorList>
    </citation>
    <scope>NUCLEOTIDE SEQUENCE [LARGE SCALE GENOMIC DNA]</scope>
    <source>
        <strain evidence="7 8">CCFEE 5935</strain>
    </source>
</reference>
<dbReference type="EMBL" id="JAVRRT010000004">
    <property type="protein sequence ID" value="KAK5172635.1"/>
    <property type="molecule type" value="Genomic_DNA"/>
</dbReference>
<dbReference type="CDD" id="cd06558">
    <property type="entry name" value="crotonase-like"/>
    <property type="match status" value="1"/>
</dbReference>
<dbReference type="InterPro" id="IPR029045">
    <property type="entry name" value="ClpP/crotonase-like_dom_sf"/>
</dbReference>
<gene>
    <name evidence="7" type="primary">ECI1</name>
    <name evidence="7" type="ORF">LTR77_002755</name>
</gene>
<keyword evidence="6 7" id="KW-0413">Isomerase</keyword>
<name>A0AAV9PJY2_9PEZI</name>
<dbReference type="InterPro" id="IPR001753">
    <property type="entry name" value="Enoyl-CoA_hydra/iso"/>
</dbReference>
<comment type="subcellular location">
    <subcellularLocation>
        <location evidence="1">Peroxisome</location>
    </subcellularLocation>
</comment>
<accession>A0AAV9PJY2</accession>
<dbReference type="GeneID" id="89924102"/>
<dbReference type="PANTHER" id="PTHR43684:SF1">
    <property type="entry name" value="ENOYL-COA DELTA ISOMERASE 2"/>
    <property type="match status" value="1"/>
</dbReference>
<keyword evidence="4" id="KW-0843">Virulence</keyword>
<evidence type="ECO:0000256" key="1">
    <source>
        <dbReference type="ARBA" id="ARBA00004275"/>
    </source>
</evidence>
<dbReference type="InterPro" id="IPR051053">
    <property type="entry name" value="ECH/Chromodomain_protein"/>
</dbReference>
<evidence type="ECO:0000256" key="4">
    <source>
        <dbReference type="ARBA" id="ARBA00023026"/>
    </source>
</evidence>
<evidence type="ECO:0000256" key="3">
    <source>
        <dbReference type="ARBA" id="ARBA00005254"/>
    </source>
</evidence>
<protein>
    <submittedName>
        <fullName evidence="7">Dodecenoyl-CoA isomerase</fullName>
        <ecNumber evidence="7">5.3.3.8</ecNumber>
    </submittedName>
</protein>
<comment type="caution">
    <text evidence="7">The sequence shown here is derived from an EMBL/GenBank/DDBJ whole genome shotgun (WGS) entry which is preliminary data.</text>
</comment>
<evidence type="ECO:0000256" key="6">
    <source>
        <dbReference type="ARBA" id="ARBA00023235"/>
    </source>
</evidence>
<dbReference type="FunFam" id="3.90.226.10:FF:000048">
    <property type="entry name" value="3,2-trans-enoyl-CoA isomerase"/>
    <property type="match status" value="1"/>
</dbReference>
<proteinExistence type="inferred from homology"/>
<evidence type="ECO:0000256" key="2">
    <source>
        <dbReference type="ARBA" id="ARBA00005005"/>
    </source>
</evidence>
<organism evidence="7 8">
    <name type="scientific">Saxophila tyrrhenica</name>
    <dbReference type="NCBI Taxonomy" id="1690608"/>
    <lineage>
        <taxon>Eukaryota</taxon>
        <taxon>Fungi</taxon>
        <taxon>Dikarya</taxon>
        <taxon>Ascomycota</taxon>
        <taxon>Pezizomycotina</taxon>
        <taxon>Dothideomycetes</taxon>
        <taxon>Dothideomycetidae</taxon>
        <taxon>Mycosphaerellales</taxon>
        <taxon>Extremaceae</taxon>
        <taxon>Saxophila</taxon>
    </lineage>
</organism>
<dbReference type="EC" id="5.3.3.8" evidence="7"/>
<evidence type="ECO:0000313" key="7">
    <source>
        <dbReference type="EMBL" id="KAK5172635.1"/>
    </source>
</evidence>
<evidence type="ECO:0000256" key="5">
    <source>
        <dbReference type="ARBA" id="ARBA00023140"/>
    </source>
</evidence>
<comment type="pathway">
    <text evidence="2">Lipid metabolism; fatty acid beta-oxidation.</text>
</comment>
<dbReference type="Proteomes" id="UP001337655">
    <property type="component" value="Unassembled WGS sequence"/>
</dbReference>
<dbReference type="Gene3D" id="3.90.226.10">
    <property type="entry name" value="2-enoyl-CoA Hydratase, Chain A, domain 1"/>
    <property type="match status" value="1"/>
</dbReference>
<dbReference type="GO" id="GO:0005782">
    <property type="term" value="C:peroxisomal matrix"/>
    <property type="evidence" value="ECO:0007669"/>
    <property type="project" value="TreeGrafter"/>
</dbReference>
<dbReference type="GO" id="GO:0006635">
    <property type="term" value="P:fatty acid beta-oxidation"/>
    <property type="evidence" value="ECO:0007669"/>
    <property type="project" value="TreeGrafter"/>
</dbReference>
<dbReference type="PANTHER" id="PTHR43684">
    <property type="match status" value="1"/>
</dbReference>
<dbReference type="GO" id="GO:0004165">
    <property type="term" value="F:delta(3)-delta(2)-enoyl-CoA isomerase activity"/>
    <property type="evidence" value="ECO:0007669"/>
    <property type="project" value="UniProtKB-EC"/>
</dbReference>
<keyword evidence="5" id="KW-0576">Peroxisome</keyword>